<keyword evidence="2" id="KW-0472">Membrane</keyword>
<name>A0A2A2JL12_9BILA</name>
<dbReference type="EMBL" id="LIAE01010372">
    <property type="protein sequence ID" value="PAV62374.1"/>
    <property type="molecule type" value="Genomic_DNA"/>
</dbReference>
<reference evidence="4 5" key="1">
    <citation type="journal article" date="2017" name="Curr. Biol.">
        <title>Genome architecture and evolution of a unichromosomal asexual nematode.</title>
        <authorList>
            <person name="Fradin H."/>
            <person name="Zegar C."/>
            <person name="Gutwein M."/>
            <person name="Lucas J."/>
            <person name="Kovtun M."/>
            <person name="Corcoran D."/>
            <person name="Baugh L.R."/>
            <person name="Kiontke K."/>
            <person name="Gunsalus K."/>
            <person name="Fitch D.H."/>
            <person name="Piano F."/>
        </authorList>
    </citation>
    <scope>NUCLEOTIDE SEQUENCE [LARGE SCALE GENOMIC DNA]</scope>
    <source>
        <strain evidence="4">PF1309</strain>
    </source>
</reference>
<evidence type="ECO:0000256" key="3">
    <source>
        <dbReference type="SAM" id="SignalP"/>
    </source>
</evidence>
<evidence type="ECO:0000313" key="4">
    <source>
        <dbReference type="EMBL" id="PAV62374.1"/>
    </source>
</evidence>
<dbReference type="STRING" id="2018661.A0A2A2JL12"/>
<organism evidence="4 5">
    <name type="scientific">Diploscapter pachys</name>
    <dbReference type="NCBI Taxonomy" id="2018661"/>
    <lineage>
        <taxon>Eukaryota</taxon>
        <taxon>Metazoa</taxon>
        <taxon>Ecdysozoa</taxon>
        <taxon>Nematoda</taxon>
        <taxon>Chromadorea</taxon>
        <taxon>Rhabditida</taxon>
        <taxon>Rhabditina</taxon>
        <taxon>Rhabditomorpha</taxon>
        <taxon>Rhabditoidea</taxon>
        <taxon>Rhabditidae</taxon>
        <taxon>Diploscapter</taxon>
    </lineage>
</organism>
<keyword evidence="3" id="KW-0732">Signal</keyword>
<evidence type="ECO:0000256" key="1">
    <source>
        <dbReference type="SAM" id="MobiDB-lite"/>
    </source>
</evidence>
<dbReference type="AlphaFoldDB" id="A0A2A2JL12"/>
<dbReference type="Proteomes" id="UP000218231">
    <property type="component" value="Unassembled WGS sequence"/>
</dbReference>
<comment type="caution">
    <text evidence="4">The sequence shown here is derived from an EMBL/GenBank/DDBJ whole genome shotgun (WGS) entry which is preliminary data.</text>
</comment>
<keyword evidence="2" id="KW-0812">Transmembrane</keyword>
<sequence>MNAFKFTGILTLSLAISSIEIVESRRGSALEGRRPSAGRGQYNGARQHASINVPRQPSSVHVPRKSAPINIPRQPSPIHVPRKLAPINVPREPAPIRIHPTPIHALRKSAPIHVPRKLAPIDVPRQPSSVHVPREPAPIHIHLAPIHVPRQPSQTHLSYWLLSMPPRTTTNSSLPRVSAKNQVPRKKNATTTTTTFTPSTTTIKKRRVQPRMQSLLKPDSDLSWYRAVTVSEPSRFAHHGFGTVHFIAAVWAIIIHYYWMV</sequence>
<feature type="chain" id="PRO_5012471759" evidence="3">
    <location>
        <begin position="25"/>
        <end position="261"/>
    </location>
</feature>
<protein>
    <submittedName>
        <fullName evidence="4">Uncharacterized protein</fullName>
    </submittedName>
</protein>
<feature type="signal peptide" evidence="3">
    <location>
        <begin position="1"/>
        <end position="24"/>
    </location>
</feature>
<gene>
    <name evidence="4" type="ORF">WR25_23882</name>
</gene>
<dbReference type="OrthoDB" id="8949281at2759"/>
<feature type="transmembrane region" description="Helical" evidence="2">
    <location>
        <begin position="236"/>
        <end position="259"/>
    </location>
</feature>
<keyword evidence="5" id="KW-1185">Reference proteome</keyword>
<evidence type="ECO:0000313" key="5">
    <source>
        <dbReference type="Proteomes" id="UP000218231"/>
    </source>
</evidence>
<evidence type="ECO:0000256" key="2">
    <source>
        <dbReference type="SAM" id="Phobius"/>
    </source>
</evidence>
<accession>A0A2A2JL12</accession>
<keyword evidence="2" id="KW-1133">Transmembrane helix</keyword>
<feature type="region of interest" description="Disordered" evidence="1">
    <location>
        <begin position="54"/>
        <end position="81"/>
    </location>
</feature>
<proteinExistence type="predicted"/>